<keyword evidence="1" id="KW-0732">Signal</keyword>
<dbReference type="AlphaFoldDB" id="A0A420F1Z0"/>
<sequence length="369" mass="38308">MTVTLAGTVVALPSSPVQAAMTGFRAVQSANGWVDFDGDGRADTCQIVGGTMLSCVRSTGTGFTGAVTMVVDPGYGAGRAWADFNGDARADYCRVVGSGYKNLRCTVSMGTRYGGDFTSGAVDPGYDAGRAWADFNGDGRSDFCRIVGGWDKRAQCTLSTGTGYGSTITSAALDPGWDAGRSWVDVNGDNRADYCRVVGSTSLQCTLSNGNSFGQTFTSAALDAGYDDSRRWADVNGDSRADYCRIVGSAVYASTTVRCTLSAGTAFGASFTSPTMDAGYPETQGWGDVNGDGRDDYCRVIGGTFAQCTLSNGTSFGSTFATAATSAGFHGWVDADGDGRADHCRREAYSAECDLSTGASFGSKIASSW</sequence>
<protein>
    <recommendedName>
        <fullName evidence="4">VCBS repeat-containing protein</fullName>
    </recommendedName>
</protein>
<evidence type="ECO:0000256" key="1">
    <source>
        <dbReference type="SAM" id="SignalP"/>
    </source>
</evidence>
<dbReference type="Proteomes" id="UP000285744">
    <property type="component" value="Unassembled WGS sequence"/>
</dbReference>
<dbReference type="InterPro" id="IPR028994">
    <property type="entry name" value="Integrin_alpha_N"/>
</dbReference>
<proteinExistence type="predicted"/>
<feature type="signal peptide" evidence="1">
    <location>
        <begin position="1"/>
        <end position="19"/>
    </location>
</feature>
<organism evidence="2 3">
    <name type="scientific">Micromonospora globbae</name>
    <dbReference type="NCBI Taxonomy" id="1894969"/>
    <lineage>
        <taxon>Bacteria</taxon>
        <taxon>Bacillati</taxon>
        <taxon>Actinomycetota</taxon>
        <taxon>Actinomycetes</taxon>
        <taxon>Micromonosporales</taxon>
        <taxon>Micromonosporaceae</taxon>
        <taxon>Micromonospora</taxon>
    </lineage>
</organism>
<comment type="caution">
    <text evidence="2">The sequence shown here is derived from an EMBL/GenBank/DDBJ whole genome shotgun (WGS) entry which is preliminary data.</text>
</comment>
<name>A0A420F1Z0_9ACTN</name>
<accession>A0A420F1Z0</accession>
<gene>
    <name evidence="2" type="ORF">D7I43_13455</name>
</gene>
<evidence type="ECO:0000313" key="3">
    <source>
        <dbReference type="Proteomes" id="UP000285744"/>
    </source>
</evidence>
<dbReference type="SUPFAM" id="SSF69318">
    <property type="entry name" value="Integrin alpha N-terminal domain"/>
    <property type="match status" value="1"/>
</dbReference>
<reference evidence="2 3" key="1">
    <citation type="journal article" date="2018" name="Int. J. Syst. Evol. Microbiol.">
        <title>Micromonospora globbae sp. nov., an endophytic actinomycete isolated from roots of Globba winitii C. H. Wright.</title>
        <authorList>
            <person name="Kuncharoen N."/>
            <person name="Pittayakhajonwut P."/>
            <person name="Tanasupawat S."/>
        </authorList>
    </citation>
    <scope>NUCLEOTIDE SEQUENCE [LARGE SCALE GENOMIC DNA]</scope>
    <source>
        <strain evidence="2 3">WPS1-2</strain>
    </source>
</reference>
<feature type="chain" id="PRO_5019097630" description="VCBS repeat-containing protein" evidence="1">
    <location>
        <begin position="20"/>
        <end position="369"/>
    </location>
</feature>
<dbReference type="EMBL" id="RAQQ01000008">
    <property type="protein sequence ID" value="RKF26948.1"/>
    <property type="molecule type" value="Genomic_DNA"/>
</dbReference>
<evidence type="ECO:0008006" key="4">
    <source>
        <dbReference type="Google" id="ProtNLM"/>
    </source>
</evidence>
<evidence type="ECO:0000313" key="2">
    <source>
        <dbReference type="EMBL" id="RKF26948.1"/>
    </source>
</evidence>